<name>A0AA42H285_9HYPH</name>
<accession>A0AA42H285</accession>
<protein>
    <submittedName>
        <fullName evidence="1">Uncharacterized protein</fullName>
    </submittedName>
</protein>
<dbReference type="EMBL" id="JAODYY010000015">
    <property type="protein sequence ID" value="MDH0126659.1"/>
    <property type="molecule type" value="Genomic_DNA"/>
</dbReference>
<gene>
    <name evidence="1" type="ORF">N7376_22035</name>
</gene>
<dbReference type="Proteomes" id="UP001158087">
    <property type="component" value="Unassembled WGS sequence"/>
</dbReference>
<dbReference type="AlphaFoldDB" id="A0AA42H285"/>
<sequence>MTVEEDIADRIDAALDSWLRAVKVVKTRPAASNMDRLEAQRRLMALDGLVTRYDFSGNEIIAASVEKAHQAMLTAWSEQ</sequence>
<reference evidence="1" key="1">
    <citation type="submission" date="2022-09" db="EMBL/GenBank/DDBJ databases">
        <title>Intensive care unit water sources are persistently colonized with multi-drug resistant bacteria and are the site of extensive horizontal gene transfer of antibiotic resistance genes.</title>
        <authorList>
            <person name="Diorio-Toth L."/>
        </authorList>
    </citation>
    <scope>NUCLEOTIDE SEQUENCE</scope>
    <source>
        <strain evidence="1">GD04153</strain>
    </source>
</reference>
<comment type="caution">
    <text evidence="1">The sequence shown here is derived from an EMBL/GenBank/DDBJ whole genome shotgun (WGS) entry which is preliminary data.</text>
</comment>
<organism evidence="1 2">
    <name type="scientific">Brucella intermedia GD04153</name>
    <dbReference type="NCBI Taxonomy" id="2975438"/>
    <lineage>
        <taxon>Bacteria</taxon>
        <taxon>Pseudomonadati</taxon>
        <taxon>Pseudomonadota</taxon>
        <taxon>Alphaproteobacteria</taxon>
        <taxon>Hyphomicrobiales</taxon>
        <taxon>Brucellaceae</taxon>
        <taxon>Brucella/Ochrobactrum group</taxon>
        <taxon>Brucella</taxon>
    </lineage>
</organism>
<proteinExistence type="predicted"/>
<evidence type="ECO:0000313" key="1">
    <source>
        <dbReference type="EMBL" id="MDH0126659.1"/>
    </source>
</evidence>
<evidence type="ECO:0000313" key="2">
    <source>
        <dbReference type="Proteomes" id="UP001158087"/>
    </source>
</evidence>